<dbReference type="CDD" id="cd02651">
    <property type="entry name" value="nuc_hydro_IU_UC_XIUA"/>
    <property type="match status" value="1"/>
</dbReference>
<evidence type="ECO:0000256" key="2">
    <source>
        <dbReference type="ARBA" id="ARBA00023295"/>
    </source>
</evidence>
<dbReference type="AlphaFoldDB" id="A0A0R2LT31"/>
<keyword evidence="2" id="KW-0326">Glycosidase</keyword>
<gene>
    <name evidence="4" type="ORF">IV54_GL000758</name>
</gene>
<dbReference type="InterPro" id="IPR023186">
    <property type="entry name" value="IUNH"/>
</dbReference>
<accession>A0A0R2LT31</accession>
<dbReference type="Pfam" id="PF01156">
    <property type="entry name" value="IU_nuc_hydro"/>
    <property type="match status" value="1"/>
</dbReference>
<dbReference type="PANTHER" id="PTHR12304:SF15">
    <property type="entry name" value="NON-SPECIFIC RIBONUCLEOSIDE HYDROLASE RIHC"/>
    <property type="match status" value="1"/>
</dbReference>
<evidence type="ECO:0000313" key="4">
    <source>
        <dbReference type="EMBL" id="KRO04869.1"/>
    </source>
</evidence>
<dbReference type="STRING" id="616990.IV54_GL000758"/>
<dbReference type="InterPro" id="IPR001910">
    <property type="entry name" value="Inosine/uridine_hydrolase_dom"/>
</dbReference>
<dbReference type="InterPro" id="IPR036452">
    <property type="entry name" value="Ribo_hydro-like"/>
</dbReference>
<evidence type="ECO:0000259" key="3">
    <source>
        <dbReference type="Pfam" id="PF01156"/>
    </source>
</evidence>
<dbReference type="Proteomes" id="UP000051906">
    <property type="component" value="Unassembled WGS sequence"/>
</dbReference>
<name>A0A0R2LT31_9LACO</name>
<dbReference type="GO" id="GO:0008477">
    <property type="term" value="F:purine nucleosidase activity"/>
    <property type="evidence" value="ECO:0007669"/>
    <property type="project" value="TreeGrafter"/>
</dbReference>
<reference evidence="4 5" key="1">
    <citation type="journal article" date="2015" name="Genome Announc.">
        <title>Expanding the biotechnology potential of lactobacilli through comparative genomics of 213 strains and associated genera.</title>
        <authorList>
            <person name="Sun Z."/>
            <person name="Harris H.M."/>
            <person name="McCann A."/>
            <person name="Guo C."/>
            <person name="Argimon S."/>
            <person name="Zhang W."/>
            <person name="Yang X."/>
            <person name="Jeffery I.B."/>
            <person name="Cooney J.C."/>
            <person name="Kagawa T.F."/>
            <person name="Liu W."/>
            <person name="Song Y."/>
            <person name="Salvetti E."/>
            <person name="Wrobel A."/>
            <person name="Rasinkangas P."/>
            <person name="Parkhill J."/>
            <person name="Rea M.C."/>
            <person name="O'Sullivan O."/>
            <person name="Ritari J."/>
            <person name="Douillard F.P."/>
            <person name="Paul Ross R."/>
            <person name="Yang R."/>
            <person name="Briner A.E."/>
            <person name="Felis G.E."/>
            <person name="de Vos W.M."/>
            <person name="Barrangou R."/>
            <person name="Klaenhammer T.R."/>
            <person name="Caufield P.W."/>
            <person name="Cui Y."/>
            <person name="Zhang H."/>
            <person name="O'Toole P.W."/>
        </authorList>
    </citation>
    <scope>NUCLEOTIDE SEQUENCE [LARGE SCALE GENOMIC DNA]</scope>
    <source>
        <strain evidence="4 5">DSM 22467</strain>
    </source>
</reference>
<proteinExistence type="predicted"/>
<feature type="domain" description="Inosine/uridine-preferring nucleoside hydrolase" evidence="3">
    <location>
        <begin position="13"/>
        <end position="302"/>
    </location>
</feature>
<dbReference type="GO" id="GO:0006152">
    <property type="term" value="P:purine nucleoside catabolic process"/>
    <property type="evidence" value="ECO:0007669"/>
    <property type="project" value="TreeGrafter"/>
</dbReference>
<dbReference type="EMBL" id="JQCA01000022">
    <property type="protein sequence ID" value="KRO04869.1"/>
    <property type="molecule type" value="Genomic_DNA"/>
</dbReference>
<dbReference type="PANTHER" id="PTHR12304">
    <property type="entry name" value="INOSINE-URIDINE PREFERRING NUCLEOSIDE HYDROLASE"/>
    <property type="match status" value="1"/>
</dbReference>
<keyword evidence="5" id="KW-1185">Reference proteome</keyword>
<organism evidence="4 5">
    <name type="scientific">Levilactobacillus paucivorans</name>
    <dbReference type="NCBI Taxonomy" id="616990"/>
    <lineage>
        <taxon>Bacteria</taxon>
        <taxon>Bacillati</taxon>
        <taxon>Bacillota</taxon>
        <taxon>Bacilli</taxon>
        <taxon>Lactobacillales</taxon>
        <taxon>Lactobacillaceae</taxon>
        <taxon>Levilactobacillus</taxon>
    </lineage>
</organism>
<evidence type="ECO:0000256" key="1">
    <source>
        <dbReference type="ARBA" id="ARBA00022801"/>
    </source>
</evidence>
<comment type="caution">
    <text evidence="4">The sequence shown here is derived from an EMBL/GenBank/DDBJ whole genome shotgun (WGS) entry which is preliminary data.</text>
</comment>
<keyword evidence="1 4" id="KW-0378">Hydrolase</keyword>
<dbReference type="PATRIC" id="fig|616990.3.peg.820"/>
<evidence type="ECO:0000313" key="5">
    <source>
        <dbReference type="Proteomes" id="UP000051906"/>
    </source>
</evidence>
<dbReference type="SUPFAM" id="SSF53590">
    <property type="entry name" value="Nucleoside hydrolase"/>
    <property type="match status" value="1"/>
</dbReference>
<sequence length="315" mass="33950">MLMPNTTQTKRPVIISTDPGIDDAVAIAIALFSDQLEVKLISPLAGNVSLEKTTFNTQRLLSFLEKPVAIVPGSRKPLLYPVRDASGVHGKTGMDGYPFPEPTVFPDTSKTAVEAMHDVVAHSDAKVTLVGIGPLTDIALFIHLYPQDLANIDELVLMGGALGRGNFGVLTEFNFGSDPEAAKIVMDSGLKIRIAPMEVGRQAKVMPETSAKIKEFGKVGDMFYDLFSRYRGGSFKTGLHMYDALSMGLILNPAMFTEVETHVAIETQGAMTAGASLMDLRGYLNLPNNATVATDVDSEQFSDWLVAAISQTNQP</sequence>
<dbReference type="GO" id="GO:0005829">
    <property type="term" value="C:cytosol"/>
    <property type="evidence" value="ECO:0007669"/>
    <property type="project" value="TreeGrafter"/>
</dbReference>
<dbReference type="RefSeq" id="WP_420806158.1">
    <property type="nucleotide sequence ID" value="NZ_JQCA01000022.1"/>
</dbReference>
<protein>
    <submittedName>
        <fullName evidence="4">Cytidine uridine-specific hydrolase</fullName>
    </submittedName>
</protein>
<dbReference type="Gene3D" id="3.90.245.10">
    <property type="entry name" value="Ribonucleoside hydrolase-like"/>
    <property type="match status" value="1"/>
</dbReference>